<evidence type="ECO:0000256" key="2">
    <source>
        <dbReference type="ARBA" id="ARBA00022692"/>
    </source>
</evidence>
<evidence type="ECO:0000256" key="3">
    <source>
        <dbReference type="ARBA" id="ARBA00022989"/>
    </source>
</evidence>
<feature type="transmembrane region" description="Helical" evidence="5">
    <location>
        <begin position="278"/>
        <end position="303"/>
    </location>
</feature>
<organism evidence="8 9">
    <name type="scientific">Orchesella cincta</name>
    <name type="common">Springtail</name>
    <name type="synonym">Podura cincta</name>
    <dbReference type="NCBI Taxonomy" id="48709"/>
    <lineage>
        <taxon>Eukaryota</taxon>
        <taxon>Metazoa</taxon>
        <taxon>Ecdysozoa</taxon>
        <taxon>Arthropoda</taxon>
        <taxon>Hexapoda</taxon>
        <taxon>Collembola</taxon>
        <taxon>Entomobryomorpha</taxon>
        <taxon>Entomobryoidea</taxon>
        <taxon>Orchesellidae</taxon>
        <taxon>Orchesellinae</taxon>
        <taxon>Orchesella</taxon>
    </lineage>
</organism>
<dbReference type="Gene3D" id="1.20.58.390">
    <property type="entry name" value="Neurotransmitter-gated ion-channel transmembrane domain"/>
    <property type="match status" value="2"/>
</dbReference>
<evidence type="ECO:0000313" key="9">
    <source>
        <dbReference type="Proteomes" id="UP000094527"/>
    </source>
</evidence>
<dbReference type="InterPro" id="IPR036719">
    <property type="entry name" value="Neuro-gated_channel_TM_sf"/>
</dbReference>
<dbReference type="InterPro" id="IPR038050">
    <property type="entry name" value="Neuro_actylchol_rec"/>
</dbReference>
<comment type="caution">
    <text evidence="8">The sequence shown here is derived from an EMBL/GenBank/DDBJ whole genome shotgun (WGS) entry which is preliminary data.</text>
</comment>
<keyword evidence="4 5" id="KW-0472">Membrane</keyword>
<feature type="transmembrane region" description="Helical" evidence="5">
    <location>
        <begin position="729"/>
        <end position="748"/>
    </location>
</feature>
<keyword evidence="3 5" id="KW-1133">Transmembrane helix</keyword>
<proteinExistence type="predicted"/>
<dbReference type="CDD" id="cd19051">
    <property type="entry name" value="LGIC_TM_cation"/>
    <property type="match status" value="1"/>
</dbReference>
<feature type="transmembrane region" description="Helical" evidence="5">
    <location>
        <begin position="692"/>
        <end position="717"/>
    </location>
</feature>
<dbReference type="InterPro" id="IPR006201">
    <property type="entry name" value="Neur_channel"/>
</dbReference>
<feature type="domain" description="Neurotransmitter-gated ion-channel ligand-binding" evidence="6">
    <location>
        <begin position="410"/>
        <end position="629"/>
    </location>
</feature>
<comment type="subcellular location">
    <subcellularLocation>
        <location evidence="1">Membrane</location>
        <topology evidence="1">Multi-pass membrane protein</topology>
    </subcellularLocation>
</comment>
<dbReference type="FunFam" id="2.70.170.10:FF:000028">
    <property type="entry name" value="AcetylCholine Receptor"/>
    <property type="match status" value="2"/>
</dbReference>
<dbReference type="AlphaFoldDB" id="A0A1D2N5R4"/>
<dbReference type="InterPro" id="IPR006029">
    <property type="entry name" value="Neurotrans-gated_channel_TM"/>
</dbReference>
<evidence type="ECO:0000259" key="6">
    <source>
        <dbReference type="Pfam" id="PF02931"/>
    </source>
</evidence>
<dbReference type="Pfam" id="PF02931">
    <property type="entry name" value="Neur_chan_LBD"/>
    <property type="match status" value="2"/>
</dbReference>
<accession>A0A1D2N5R4</accession>
<protein>
    <submittedName>
        <fullName evidence="8">Neuronal acetylcholine receptor subunit alpha-6</fullName>
    </submittedName>
</protein>
<evidence type="ECO:0000313" key="8">
    <source>
        <dbReference type="EMBL" id="ODN00608.1"/>
    </source>
</evidence>
<dbReference type="OMA" id="VEWNISS"/>
<dbReference type="InterPro" id="IPR036734">
    <property type="entry name" value="Neur_chan_lig-bd_sf"/>
</dbReference>
<reference evidence="8 9" key="1">
    <citation type="journal article" date="2016" name="Genome Biol. Evol.">
        <title>Gene Family Evolution Reflects Adaptation to Soil Environmental Stressors in the Genome of the Collembolan Orchesella cincta.</title>
        <authorList>
            <person name="Faddeeva-Vakhrusheva A."/>
            <person name="Derks M.F."/>
            <person name="Anvar S.Y."/>
            <person name="Agamennone V."/>
            <person name="Suring W."/>
            <person name="Smit S."/>
            <person name="van Straalen N.M."/>
            <person name="Roelofs D."/>
        </authorList>
    </citation>
    <scope>NUCLEOTIDE SEQUENCE [LARGE SCALE GENOMIC DNA]</scope>
    <source>
        <tissue evidence="8">Mixed pool</tissue>
    </source>
</reference>
<dbReference type="Pfam" id="PF02932">
    <property type="entry name" value="Neur_chan_memb"/>
    <property type="match status" value="1"/>
</dbReference>
<dbReference type="PANTHER" id="PTHR18945">
    <property type="entry name" value="NEUROTRANSMITTER GATED ION CHANNEL"/>
    <property type="match status" value="1"/>
</dbReference>
<dbReference type="GO" id="GO:0004888">
    <property type="term" value="F:transmembrane signaling receptor activity"/>
    <property type="evidence" value="ECO:0007669"/>
    <property type="project" value="InterPro"/>
</dbReference>
<feature type="transmembrane region" description="Helical" evidence="5">
    <location>
        <begin position="800"/>
        <end position="827"/>
    </location>
</feature>
<dbReference type="GO" id="GO:0016020">
    <property type="term" value="C:membrane"/>
    <property type="evidence" value="ECO:0007669"/>
    <property type="project" value="UniProtKB-SubCell"/>
</dbReference>
<sequence length="828" mass="93105">MGSSATPDPKKRKDVLKDYDRMALPNYSPERDGDDSFVTVTITSLTWTHFTINEEDQTFVLEAWPSFTWQDTALSWDNENASKEGHLHFEPDEIWVPDITLYNSANPADLGVYGKTQCLVSKEGNVTWVPPSKFVTYCDLNLKKWPRDTQTCKITLGSWTYHSKELDMQFGTQDEEDRVKILPGSNKEDMEWELIDTQANNVSKKYDCCPNNYTSIDYTFTCRGDPHFTLISIVNVVLFLLSPQSGGRVTLGAINFLVICIYLMFFRTRLPEVDHVPFIVMLYGWNLILVSISIFTAAVVSNMSRIIGQSHPPQFLRPLYNQSLMSVICLGHLLENSSTSGGSRGTSFKLGSRSVEEGASGAGAGLDGSSSGHDHGRSEWTLLAATVDRLSFFTYSTVTIVLLACGKGQEELRAGLLEHYDAKIPPPAPSSNEIVSVGINLILNYFSVEEVEHMFVANVWLSFSWVDPRLSWNRSEVNGSYILRFSSHEIWKPDITLFNNAYAADTDHYGDTFLMVYPDGKVKWTPPARLCAHCKLNLIRWPYDRHICYLKFGSWTHSGAEVDLKIATLEQASNKNTGDAVFRPVDEQLFIENSEWDLIRANVSRDEEYYACCEYPYVVATYSFEFQRNSPSYVATIIIPIIVVSIVNIMVFLLPPTAGEKITLASINSFILCVYLIYFHSTLPALGDQLPLLVLMFSCNLVLVGISLIMSVIVINLSRVRRASSPPQFFRMFCNAPFAQFLGLGHIVPYVSQTHTRLDEGVEMRSPHENSGSSLNFDKDDQTTNLVVEYDAPYMANAEWILLASMIDRLTLIVYSVVCGITLALCLA</sequence>
<evidence type="ECO:0000256" key="5">
    <source>
        <dbReference type="SAM" id="Phobius"/>
    </source>
</evidence>
<feature type="transmembrane region" description="Helical" evidence="5">
    <location>
        <begin position="249"/>
        <end position="266"/>
    </location>
</feature>
<feature type="domain" description="Neurotransmitter-gated ion-channel ligand-binding" evidence="6">
    <location>
        <begin position="13"/>
        <end position="222"/>
    </location>
</feature>
<dbReference type="OrthoDB" id="410315at2759"/>
<gene>
    <name evidence="8" type="ORF">Ocin01_06081</name>
</gene>
<dbReference type="SUPFAM" id="SSF63712">
    <property type="entry name" value="Nicotinic receptor ligand binding domain-like"/>
    <property type="match status" value="2"/>
</dbReference>
<dbReference type="Gene3D" id="2.70.170.10">
    <property type="entry name" value="Neurotransmitter-gated ion-channel ligand-binding domain"/>
    <property type="match status" value="2"/>
</dbReference>
<feature type="transmembrane region" description="Helical" evidence="5">
    <location>
        <begin position="662"/>
        <end position="680"/>
    </location>
</feature>
<dbReference type="InterPro" id="IPR006202">
    <property type="entry name" value="Neur_chan_lig-bd"/>
</dbReference>
<evidence type="ECO:0000259" key="7">
    <source>
        <dbReference type="Pfam" id="PF02932"/>
    </source>
</evidence>
<keyword evidence="2 5" id="KW-0812">Transmembrane</keyword>
<feature type="domain" description="Neurotransmitter-gated ion-channel transmembrane" evidence="7">
    <location>
        <begin position="637"/>
        <end position="735"/>
    </location>
</feature>
<name>A0A1D2N5R4_ORCCI</name>
<dbReference type="SUPFAM" id="SSF90112">
    <property type="entry name" value="Neurotransmitter-gated ion-channel transmembrane pore"/>
    <property type="match status" value="2"/>
</dbReference>
<dbReference type="EMBL" id="LJIJ01000197">
    <property type="protein sequence ID" value="ODN00608.1"/>
    <property type="molecule type" value="Genomic_DNA"/>
</dbReference>
<evidence type="ECO:0000256" key="4">
    <source>
        <dbReference type="ARBA" id="ARBA00023136"/>
    </source>
</evidence>
<keyword evidence="9" id="KW-1185">Reference proteome</keyword>
<dbReference type="PRINTS" id="PR00252">
    <property type="entry name" value="NRIONCHANNEL"/>
</dbReference>
<dbReference type="Proteomes" id="UP000094527">
    <property type="component" value="Unassembled WGS sequence"/>
</dbReference>
<evidence type="ECO:0000256" key="1">
    <source>
        <dbReference type="ARBA" id="ARBA00004141"/>
    </source>
</evidence>
<keyword evidence="8" id="KW-0675">Receptor</keyword>
<dbReference type="GO" id="GO:0005230">
    <property type="term" value="F:extracellular ligand-gated monoatomic ion channel activity"/>
    <property type="evidence" value="ECO:0007669"/>
    <property type="project" value="InterPro"/>
</dbReference>
<feature type="transmembrane region" description="Helical" evidence="5">
    <location>
        <begin position="633"/>
        <end position="655"/>
    </location>
</feature>
<dbReference type="STRING" id="48709.A0A1D2N5R4"/>